<feature type="compositionally biased region" description="Pro residues" evidence="1">
    <location>
        <begin position="206"/>
        <end position="223"/>
    </location>
</feature>
<feature type="region of interest" description="Disordered" evidence="1">
    <location>
        <begin position="1"/>
        <end position="50"/>
    </location>
</feature>
<evidence type="ECO:0000256" key="1">
    <source>
        <dbReference type="SAM" id="MobiDB-lite"/>
    </source>
</evidence>
<feature type="compositionally biased region" description="Basic and acidic residues" evidence="1">
    <location>
        <begin position="31"/>
        <end position="41"/>
    </location>
</feature>
<accession>A0A3N2CV95</accession>
<evidence type="ECO:0000313" key="2">
    <source>
        <dbReference type="EMBL" id="ROR91348.1"/>
    </source>
</evidence>
<dbReference type="EMBL" id="RKHO01000001">
    <property type="protein sequence ID" value="ROR91348.1"/>
    <property type="molecule type" value="Genomic_DNA"/>
</dbReference>
<evidence type="ECO:0000313" key="3">
    <source>
        <dbReference type="Proteomes" id="UP000281738"/>
    </source>
</evidence>
<protein>
    <submittedName>
        <fullName evidence="2">Uncharacterized protein DUF3710</fullName>
    </submittedName>
</protein>
<reference evidence="2 3" key="1">
    <citation type="submission" date="2018-11" db="EMBL/GenBank/DDBJ databases">
        <title>Sequencing the genomes of 1000 actinobacteria strains.</title>
        <authorList>
            <person name="Klenk H.-P."/>
        </authorList>
    </citation>
    <scope>NUCLEOTIDE SEQUENCE [LARGE SCALE GENOMIC DNA]</scope>
    <source>
        <strain evidence="2 3">DSM 12652</strain>
    </source>
</reference>
<dbReference type="AlphaFoldDB" id="A0A3N2CV95"/>
<feature type="compositionally biased region" description="Acidic residues" evidence="1">
    <location>
        <begin position="13"/>
        <end position="30"/>
    </location>
</feature>
<dbReference type="Proteomes" id="UP000281738">
    <property type="component" value="Unassembled WGS sequence"/>
</dbReference>
<sequence>MRFGRRRSGPGDEGADAPVDEVVEDGERDGEEPPARTRETPETGPYDVSEVDLEERQLVDLGSLLLEPADGVELRLQVEEDSGNVAAVLLVGADGALELRPFAASRGGEAWEELRPRIATETERVGGTATEQEGPFGTELLCLVPVTSSEGESATQASRFVGHLGPTWLLRSNLMGNPAVDPEKALPWDALIRSVVVRRGAEAMPPGSPLPLVLPPDARPASE</sequence>
<dbReference type="RefSeq" id="WP_123390813.1">
    <property type="nucleotide sequence ID" value="NZ_RKHO01000001.1"/>
</dbReference>
<dbReference type="Pfam" id="PF12502">
    <property type="entry name" value="DUF3710"/>
    <property type="match status" value="1"/>
</dbReference>
<comment type="caution">
    <text evidence="2">The sequence shown here is derived from an EMBL/GenBank/DDBJ whole genome shotgun (WGS) entry which is preliminary data.</text>
</comment>
<name>A0A3N2CV95_9ACTN</name>
<dbReference type="OrthoDB" id="8480367at2"/>
<feature type="region of interest" description="Disordered" evidence="1">
    <location>
        <begin position="203"/>
        <end position="223"/>
    </location>
</feature>
<keyword evidence="3" id="KW-1185">Reference proteome</keyword>
<organism evidence="2 3">
    <name type="scientific">Nocardioides aurantiacus</name>
    <dbReference type="NCBI Taxonomy" id="86796"/>
    <lineage>
        <taxon>Bacteria</taxon>
        <taxon>Bacillati</taxon>
        <taxon>Actinomycetota</taxon>
        <taxon>Actinomycetes</taxon>
        <taxon>Propionibacteriales</taxon>
        <taxon>Nocardioidaceae</taxon>
        <taxon>Nocardioides</taxon>
    </lineage>
</organism>
<dbReference type="InterPro" id="IPR022183">
    <property type="entry name" value="DUF3710"/>
</dbReference>
<proteinExistence type="predicted"/>
<gene>
    <name evidence="2" type="ORF">EDD33_2214</name>
</gene>